<evidence type="ECO:0000313" key="4">
    <source>
        <dbReference type="Proteomes" id="UP001369815"/>
    </source>
</evidence>
<feature type="region of interest" description="Disordered" evidence="2">
    <location>
        <begin position="409"/>
        <end position="508"/>
    </location>
</feature>
<feature type="region of interest" description="Disordered" evidence="2">
    <location>
        <begin position="1"/>
        <end position="186"/>
    </location>
</feature>
<accession>A0AAX6M801</accession>
<dbReference type="AlphaFoldDB" id="A0AAX6M801"/>
<evidence type="ECO:0000256" key="1">
    <source>
        <dbReference type="SAM" id="Coils"/>
    </source>
</evidence>
<proteinExistence type="predicted"/>
<feature type="compositionally biased region" description="Polar residues" evidence="2">
    <location>
        <begin position="83"/>
        <end position="110"/>
    </location>
</feature>
<keyword evidence="1" id="KW-0175">Coiled coil</keyword>
<name>A0AAX6M801_9PEZI</name>
<feature type="region of interest" description="Disordered" evidence="2">
    <location>
        <begin position="582"/>
        <end position="622"/>
    </location>
</feature>
<dbReference type="EMBL" id="JBANMG010000010">
    <property type="protein sequence ID" value="KAK6948331.1"/>
    <property type="molecule type" value="Genomic_DNA"/>
</dbReference>
<feature type="compositionally biased region" description="Basic and acidic residues" evidence="2">
    <location>
        <begin position="48"/>
        <end position="64"/>
    </location>
</feature>
<feature type="region of interest" description="Disordered" evidence="2">
    <location>
        <begin position="246"/>
        <end position="288"/>
    </location>
</feature>
<dbReference type="Proteomes" id="UP001369815">
    <property type="component" value="Unassembled WGS sequence"/>
</dbReference>
<feature type="compositionally biased region" description="Basic and acidic residues" evidence="2">
    <location>
        <begin position="583"/>
        <end position="594"/>
    </location>
</feature>
<feature type="coiled-coil region" evidence="1">
    <location>
        <begin position="374"/>
        <end position="401"/>
    </location>
</feature>
<reference evidence="3 4" key="1">
    <citation type="journal article" date="2024" name="Front Chem Biol">
        <title>Unveiling the potential of Daldinia eschscholtzii MFLUCC 19-0629 through bioactivity and bioinformatics studies for enhanced sustainable agriculture production.</title>
        <authorList>
            <person name="Brooks S."/>
            <person name="Weaver J.A."/>
            <person name="Klomchit A."/>
            <person name="Alharthi S.A."/>
            <person name="Onlamun T."/>
            <person name="Nurani R."/>
            <person name="Vong T.K."/>
            <person name="Alberti F."/>
            <person name="Greco C."/>
        </authorList>
    </citation>
    <scope>NUCLEOTIDE SEQUENCE [LARGE SCALE GENOMIC DNA]</scope>
    <source>
        <strain evidence="3">MFLUCC 19-0629</strain>
    </source>
</reference>
<comment type="caution">
    <text evidence="3">The sequence shown here is derived from an EMBL/GenBank/DDBJ whole genome shotgun (WGS) entry which is preliminary data.</text>
</comment>
<sequence length="641" mass="70052">MGIFRPATSVGRPKTAQPDQTTIRGRISGPIPIDDEFPIRGTGSVVAHEGRPEQREPHIEDRPPSRPGHTPPEVARVDKPDSVTPSGPSQPSNASTSPQQQRTIRSSTIRYSMVSDGAGAEIDRPQRKKSTLKSTLGRLFKRKKKSTSETYNPESQFGGPVDSALQEDDQSASNRALKETESKRSVSLPVTDFDRALRSHSIGPDDMLAITSARSSIQIDPVLLRRRAASSNRILSGRIKDFDGELIGLSPRPASTHGRGEHTTAEDDPDGIGRAITSDSLTHRRRSRSLSQLQDIAVGHLQVRKRSDEIRYWRESFNAAIRSPNASTINNEDTGAVEVGAETPAGSPEQQFSPTTPPQPFNFGPMTGMKITQAAGLEDRIAALEIRNQKLEKLVSQLFQVVPGVNNYMPATPDQPRPRGSIGASATYTPKRPMTTETSEYMISSGDIEESSRHTLSRHSNDSFGDGNTFIGSLPPSSVPPRRPRPTSNSTVRGATSLPTLLGENVGPFTTDHYVTLKALLDTERDARQALEARVTQLSHRLNLIVRTPNKLETGSTTYSTVSAFDHDDDDEPLTAGIDTESEAYKTPREEEPAHSFGAFGEELREDEQDGSRKKAARTLSLSQLTLKRPLRSEQDAGVDL</sequence>
<evidence type="ECO:0000256" key="2">
    <source>
        <dbReference type="SAM" id="MobiDB-lite"/>
    </source>
</evidence>
<protein>
    <submittedName>
        <fullName evidence="3">Uncharacterized protein</fullName>
    </submittedName>
</protein>
<gene>
    <name evidence="3" type="ORF">Daesc_010097</name>
</gene>
<keyword evidence="4" id="KW-1185">Reference proteome</keyword>
<organism evidence="3 4">
    <name type="scientific">Daldinia eschscholtzii</name>
    <dbReference type="NCBI Taxonomy" id="292717"/>
    <lineage>
        <taxon>Eukaryota</taxon>
        <taxon>Fungi</taxon>
        <taxon>Dikarya</taxon>
        <taxon>Ascomycota</taxon>
        <taxon>Pezizomycotina</taxon>
        <taxon>Sordariomycetes</taxon>
        <taxon>Xylariomycetidae</taxon>
        <taxon>Xylariales</taxon>
        <taxon>Hypoxylaceae</taxon>
        <taxon>Daldinia</taxon>
    </lineage>
</organism>
<evidence type="ECO:0000313" key="3">
    <source>
        <dbReference type="EMBL" id="KAK6948331.1"/>
    </source>
</evidence>